<dbReference type="Pfam" id="PF09537">
    <property type="entry name" value="DUF2383"/>
    <property type="match status" value="1"/>
</dbReference>
<accession>A0A975D3S3</accession>
<reference evidence="2" key="2">
    <citation type="submission" date="2021-04" db="EMBL/GenBank/DDBJ databases">
        <title>Isolation and genomic analysis of the ibuprofen-degrading bacterium Sphingomonas strain MPO218.</title>
        <authorList>
            <person name="Aulestia M."/>
            <person name="Flores A."/>
            <person name="Mangas E.L."/>
            <person name="Perez-Pulido A.J."/>
            <person name="Santero E."/>
            <person name="Camacho E.M."/>
        </authorList>
    </citation>
    <scope>NUCLEOTIDE SEQUENCE</scope>
    <source>
        <strain evidence="2">MPO218</strain>
    </source>
</reference>
<dbReference type="Gene3D" id="1.20.1260.10">
    <property type="match status" value="1"/>
</dbReference>
<protein>
    <submittedName>
        <fullName evidence="2">PA2169 family four-helix-bundle protein</fullName>
    </submittedName>
</protein>
<dbReference type="EMBL" id="CP059319">
    <property type="protein sequence ID" value="QTH22356.1"/>
    <property type="molecule type" value="Genomic_DNA"/>
</dbReference>
<name>A0A975D3S3_9SPHN</name>
<dbReference type="InterPro" id="IPR019052">
    <property type="entry name" value="DUF2383"/>
</dbReference>
<dbReference type="Proteomes" id="UP000664914">
    <property type="component" value="Chromosome"/>
</dbReference>
<evidence type="ECO:0000259" key="1">
    <source>
        <dbReference type="Pfam" id="PF09537"/>
    </source>
</evidence>
<reference evidence="2" key="1">
    <citation type="submission" date="2020-07" db="EMBL/GenBank/DDBJ databases">
        <authorList>
            <person name="Camacho E."/>
        </authorList>
    </citation>
    <scope>NUCLEOTIDE SEQUENCE</scope>
    <source>
        <strain evidence="2">MPO218</strain>
    </source>
</reference>
<sequence>MAGTTLCHLLIVRGGAHRRSSAAMDSDFALTRSLNRLIAALNDTIGACEAIARDARRFPLYAKYEREVLLRQDVVRRLRHKVGHLGGEPRRRGTLRGWLKRMRIRLLGIGLTNERFVVRLFEREERHLAACLRALVAEERLPPAFRRELAKLLLGLNEAFCRRELHRFGPRSAWADRTVVGR</sequence>
<gene>
    <name evidence="2" type="ORF">HRJ34_02155</name>
</gene>
<proteinExistence type="predicted"/>
<organism evidence="2 3">
    <name type="scientific">Rhizorhabdus wittichii</name>
    <dbReference type="NCBI Taxonomy" id="160791"/>
    <lineage>
        <taxon>Bacteria</taxon>
        <taxon>Pseudomonadati</taxon>
        <taxon>Pseudomonadota</taxon>
        <taxon>Alphaproteobacteria</taxon>
        <taxon>Sphingomonadales</taxon>
        <taxon>Sphingomonadaceae</taxon>
        <taxon>Rhizorhabdus</taxon>
    </lineage>
</organism>
<dbReference type="AlphaFoldDB" id="A0A975D3S3"/>
<dbReference type="InterPro" id="IPR012347">
    <property type="entry name" value="Ferritin-like"/>
</dbReference>
<feature type="domain" description="DUF2383" evidence="1">
    <location>
        <begin position="32"/>
        <end position="129"/>
    </location>
</feature>
<evidence type="ECO:0000313" key="3">
    <source>
        <dbReference type="Proteomes" id="UP000664914"/>
    </source>
</evidence>
<evidence type="ECO:0000313" key="2">
    <source>
        <dbReference type="EMBL" id="QTH22356.1"/>
    </source>
</evidence>